<protein>
    <submittedName>
        <fullName evidence="6">SdiA-regulated domain-containing protein</fullName>
    </submittedName>
</protein>
<keyword evidence="4" id="KW-0732">Signal</keyword>
<evidence type="ECO:0000256" key="4">
    <source>
        <dbReference type="SAM" id="SignalP"/>
    </source>
</evidence>
<keyword evidence="3" id="KW-0472">Membrane</keyword>
<feature type="signal peptide" evidence="4">
    <location>
        <begin position="1"/>
        <end position="23"/>
    </location>
</feature>
<dbReference type="Pfam" id="PF06977">
    <property type="entry name" value="SdiA-regulated"/>
    <property type="match status" value="1"/>
</dbReference>
<dbReference type="Pfam" id="PF07589">
    <property type="entry name" value="PEP-CTERM"/>
    <property type="match status" value="1"/>
</dbReference>
<evidence type="ECO:0000313" key="7">
    <source>
        <dbReference type="Proteomes" id="UP000776276"/>
    </source>
</evidence>
<dbReference type="InterPro" id="IPR009722">
    <property type="entry name" value="YjiK/CarP"/>
</dbReference>
<gene>
    <name evidence="6" type="ORF">KOF26_10240</name>
</gene>
<dbReference type="EMBL" id="JAHKRT010000005">
    <property type="protein sequence ID" value="MBU3078247.1"/>
    <property type="molecule type" value="Genomic_DNA"/>
</dbReference>
<dbReference type="Proteomes" id="UP000776276">
    <property type="component" value="Unassembled WGS sequence"/>
</dbReference>
<comment type="subcellular location">
    <subcellularLocation>
        <location evidence="1">Cell membrane</location>
    </subcellularLocation>
</comment>
<keyword evidence="7" id="KW-1185">Reference proteome</keyword>
<evidence type="ECO:0000259" key="5">
    <source>
        <dbReference type="Pfam" id="PF07589"/>
    </source>
</evidence>
<reference evidence="6 7" key="1">
    <citation type="submission" date="2021-06" db="EMBL/GenBank/DDBJ databases">
        <title>Sphingomonas sp. XMGL2, whole genome shotgun sequencing project.</title>
        <authorList>
            <person name="Zhao G."/>
            <person name="Shen L."/>
        </authorList>
    </citation>
    <scope>NUCLEOTIDE SEQUENCE [LARGE SCALE GENOMIC DNA]</scope>
    <source>
        <strain evidence="6 7">XMGL2</strain>
    </source>
</reference>
<comment type="caution">
    <text evidence="6">The sequence shown here is derived from an EMBL/GenBank/DDBJ whole genome shotgun (WGS) entry which is preliminary data.</text>
</comment>
<feature type="domain" description="Ice-binding protein C-terminal" evidence="5">
    <location>
        <begin position="302"/>
        <end position="326"/>
    </location>
</feature>
<keyword evidence="2" id="KW-1003">Cell membrane</keyword>
<evidence type="ECO:0000313" key="6">
    <source>
        <dbReference type="EMBL" id="MBU3078247.1"/>
    </source>
</evidence>
<feature type="chain" id="PRO_5045409587" evidence="4">
    <location>
        <begin position="24"/>
        <end position="332"/>
    </location>
</feature>
<evidence type="ECO:0000256" key="1">
    <source>
        <dbReference type="ARBA" id="ARBA00004236"/>
    </source>
</evidence>
<dbReference type="NCBIfam" id="NF035944">
    <property type="entry name" value="PEPxxWA-CTERM"/>
    <property type="match status" value="1"/>
</dbReference>
<sequence length="332" mass="35158">MKTALLRAGVAALVLTTAVSASAAGLLDHYTTAWSVAIATPEASAVAYNWDTHRLMVTNDEEDGNFARFGEYDMNGAKVADINLPGCLSLGSSQCDPEGLTYVGNGQYVVGEERYQDIARISQTAVNGTTRTYTDLSAAPTISVGPNAGNTGLEGVAYDRTSGDFYAVKETGPQTIWKITNADFGNETATISALFDIGSLGLDRLSDIAVLSNGLFAGTAFGDNLLILSGRSQVIYELSQTGQLISQFDLSGFDALINPLDEGGKFEGMTLDEDGNIYLVSDDGDGRNQSYLVKLQYNALAAVPEPASWAMMVGGFSLVGVAARRRRRVVVA</sequence>
<evidence type="ECO:0000256" key="2">
    <source>
        <dbReference type="ARBA" id="ARBA00022475"/>
    </source>
</evidence>
<accession>A0ABS6BKV1</accession>
<organism evidence="6 7">
    <name type="scientific">Sphingomonas quercus</name>
    <dbReference type="NCBI Taxonomy" id="2842451"/>
    <lineage>
        <taxon>Bacteria</taxon>
        <taxon>Pseudomonadati</taxon>
        <taxon>Pseudomonadota</taxon>
        <taxon>Alphaproteobacteria</taxon>
        <taxon>Sphingomonadales</taxon>
        <taxon>Sphingomonadaceae</taxon>
        <taxon>Sphingomonas</taxon>
    </lineage>
</organism>
<evidence type="ECO:0000256" key="3">
    <source>
        <dbReference type="ARBA" id="ARBA00023136"/>
    </source>
</evidence>
<dbReference type="InterPro" id="IPR013424">
    <property type="entry name" value="Ice-binding_C"/>
</dbReference>
<name>A0ABS6BKV1_9SPHN</name>
<dbReference type="NCBIfam" id="TIGR02595">
    <property type="entry name" value="PEP_CTERM"/>
    <property type="match status" value="1"/>
</dbReference>
<proteinExistence type="predicted"/>